<keyword evidence="11 14" id="KW-0503">Monooxygenase</keyword>
<dbReference type="PRINTS" id="PR00463">
    <property type="entry name" value="EP450I"/>
</dbReference>
<dbReference type="CDD" id="cd11065">
    <property type="entry name" value="CYP64-like"/>
    <property type="match status" value="1"/>
</dbReference>
<evidence type="ECO:0000256" key="10">
    <source>
        <dbReference type="ARBA" id="ARBA00023004"/>
    </source>
</evidence>
<evidence type="ECO:0000256" key="9">
    <source>
        <dbReference type="ARBA" id="ARBA00023002"/>
    </source>
</evidence>
<evidence type="ECO:0000313" key="18">
    <source>
        <dbReference type="Proteomes" id="UP000230002"/>
    </source>
</evidence>
<dbReference type="GO" id="GO:0016705">
    <property type="term" value="F:oxidoreductase activity, acting on paired donors, with incorporation or reduction of molecular oxygen"/>
    <property type="evidence" value="ECO:0007669"/>
    <property type="project" value="InterPro"/>
</dbReference>
<dbReference type="GO" id="GO:0020037">
    <property type="term" value="F:heme binding"/>
    <property type="evidence" value="ECO:0007669"/>
    <property type="project" value="InterPro"/>
</dbReference>
<dbReference type="InterPro" id="IPR001128">
    <property type="entry name" value="Cyt_P450"/>
</dbReference>
<dbReference type="EMBL" id="AYKW01000023">
    <property type="protein sequence ID" value="PIL29425.1"/>
    <property type="molecule type" value="Genomic_DNA"/>
</dbReference>
<reference evidence="17 18" key="1">
    <citation type="journal article" date="2015" name="Sci. Rep.">
        <title>Chromosome-level genome map provides insights into diverse defense mechanisms in the medicinal fungus Ganoderma sinense.</title>
        <authorList>
            <person name="Zhu Y."/>
            <person name="Xu J."/>
            <person name="Sun C."/>
            <person name="Zhou S."/>
            <person name="Xu H."/>
            <person name="Nelson D.R."/>
            <person name="Qian J."/>
            <person name="Song J."/>
            <person name="Luo H."/>
            <person name="Xiang L."/>
            <person name="Li Y."/>
            <person name="Xu Z."/>
            <person name="Ji A."/>
            <person name="Wang L."/>
            <person name="Lu S."/>
            <person name="Hayward A."/>
            <person name="Sun W."/>
            <person name="Li X."/>
            <person name="Schwartz D.C."/>
            <person name="Wang Y."/>
            <person name="Chen S."/>
        </authorList>
    </citation>
    <scope>NUCLEOTIDE SEQUENCE [LARGE SCALE GENOMIC DNA]</scope>
    <source>
        <strain evidence="17 18">ZZ0214-1</strain>
    </source>
</reference>
<gene>
    <name evidence="17" type="ORF">GSI_15683</name>
</gene>
<dbReference type="PROSITE" id="PS00086">
    <property type="entry name" value="CYTOCHROME_P450"/>
    <property type="match status" value="1"/>
</dbReference>
<dbReference type="AlphaFoldDB" id="A0A2G8S6Q0"/>
<comment type="subcellular location">
    <subcellularLocation>
        <location evidence="2">Membrane</location>
        <topology evidence="2">Single-pass membrane protein</topology>
    </subcellularLocation>
</comment>
<keyword evidence="15" id="KW-0175">Coiled coil</keyword>
<feature type="coiled-coil region" evidence="15">
    <location>
        <begin position="270"/>
        <end position="297"/>
    </location>
</feature>
<sequence length="515" mass="57555">MASPTAAVLPWVVPVIVVLLVYGIQRRRHYARLPPGPFPLPILGNIFDFPRKHLGREFAALSSKFGDIVYLNLLGQDAIFLGSLKAARDLLDKRSANYSNRPESIMVQLVEFGWFTALMNYGPRWRQHRCAIHLTMGPEVVPQYEGIQSDAARNFLRDLLRDPQDLASHIKFTVTATTMRAIYGIEVPRKKDDKYYQMLERMAEVAEAILLPGKFHVEALPVLRYLPAWFPGGGFKTWAADAKRDLAYILDYLFSGAKAVMGDSSRRSVVSRILEDSESQEEQMVELEKMCKEVAATLYAGVADTLKVQLEGFFMAMTLYPEAQSKAQEELDAVVGTERLPEFSDRPTLPYLSALVKELLRWHPVAPLGLPHRVVADDEYKGYLIPGGATVFVNVWAILCDPEVYPQPHDFVPERFLDSAGNLDVHGRDPADVVFGFGRRVCPGRHFAESTMFILCASVLSAFEIGPPVGEDGAAIEVKWEATDHLVVSHPKVHKYSIKPRSSHVGQLVETAAAH</sequence>
<organism evidence="17 18">
    <name type="scientific">Ganoderma sinense ZZ0214-1</name>
    <dbReference type="NCBI Taxonomy" id="1077348"/>
    <lineage>
        <taxon>Eukaryota</taxon>
        <taxon>Fungi</taxon>
        <taxon>Dikarya</taxon>
        <taxon>Basidiomycota</taxon>
        <taxon>Agaricomycotina</taxon>
        <taxon>Agaricomycetes</taxon>
        <taxon>Polyporales</taxon>
        <taxon>Polyporaceae</taxon>
        <taxon>Ganoderma</taxon>
    </lineage>
</organism>
<dbReference type="Pfam" id="PF00067">
    <property type="entry name" value="p450"/>
    <property type="match status" value="1"/>
</dbReference>
<comment type="similarity">
    <text evidence="4 14">Belongs to the cytochrome P450 family.</text>
</comment>
<keyword evidence="10 13" id="KW-0408">Iron</keyword>
<dbReference type="OrthoDB" id="2730913at2759"/>
<feature type="transmembrane region" description="Helical" evidence="16">
    <location>
        <begin position="6"/>
        <end position="24"/>
    </location>
</feature>
<evidence type="ECO:0000256" key="3">
    <source>
        <dbReference type="ARBA" id="ARBA00005179"/>
    </source>
</evidence>
<keyword evidence="8 16" id="KW-1133">Transmembrane helix</keyword>
<dbReference type="InterPro" id="IPR002401">
    <property type="entry name" value="Cyt_P450_E_grp-I"/>
</dbReference>
<dbReference type="PRINTS" id="PR00385">
    <property type="entry name" value="P450"/>
</dbReference>
<keyword evidence="18" id="KW-1185">Reference proteome</keyword>
<comment type="cofactor">
    <cofactor evidence="1 13">
        <name>heme</name>
        <dbReference type="ChEBI" id="CHEBI:30413"/>
    </cofactor>
</comment>
<keyword evidence="6 16" id="KW-0812">Transmembrane</keyword>
<dbReference type="STRING" id="1077348.A0A2G8S6Q0"/>
<dbReference type="InterPro" id="IPR050364">
    <property type="entry name" value="Cytochrome_P450_fung"/>
</dbReference>
<evidence type="ECO:0000256" key="4">
    <source>
        <dbReference type="ARBA" id="ARBA00010617"/>
    </source>
</evidence>
<dbReference type="InterPro" id="IPR017972">
    <property type="entry name" value="Cyt_P450_CS"/>
</dbReference>
<dbReference type="InterPro" id="IPR036396">
    <property type="entry name" value="Cyt_P450_sf"/>
</dbReference>
<name>A0A2G8S6Q0_9APHY</name>
<dbReference type="Gene3D" id="1.10.630.10">
    <property type="entry name" value="Cytochrome P450"/>
    <property type="match status" value="1"/>
</dbReference>
<keyword evidence="12 16" id="KW-0472">Membrane</keyword>
<dbReference type="SUPFAM" id="SSF48264">
    <property type="entry name" value="Cytochrome P450"/>
    <property type="match status" value="1"/>
</dbReference>
<dbReference type="Proteomes" id="UP000230002">
    <property type="component" value="Unassembled WGS sequence"/>
</dbReference>
<evidence type="ECO:0000256" key="8">
    <source>
        <dbReference type="ARBA" id="ARBA00022989"/>
    </source>
</evidence>
<evidence type="ECO:0000313" key="17">
    <source>
        <dbReference type="EMBL" id="PIL29425.1"/>
    </source>
</evidence>
<evidence type="ECO:0000256" key="7">
    <source>
        <dbReference type="ARBA" id="ARBA00022723"/>
    </source>
</evidence>
<comment type="caution">
    <text evidence="17">The sequence shown here is derived from an EMBL/GenBank/DDBJ whole genome shotgun (WGS) entry which is preliminary data.</text>
</comment>
<evidence type="ECO:0000256" key="2">
    <source>
        <dbReference type="ARBA" id="ARBA00004167"/>
    </source>
</evidence>
<comment type="pathway">
    <text evidence="3">Secondary metabolite biosynthesis.</text>
</comment>
<evidence type="ECO:0000256" key="11">
    <source>
        <dbReference type="ARBA" id="ARBA00023033"/>
    </source>
</evidence>
<keyword evidence="9 14" id="KW-0560">Oxidoreductase</keyword>
<dbReference type="GO" id="GO:0016020">
    <property type="term" value="C:membrane"/>
    <property type="evidence" value="ECO:0007669"/>
    <property type="project" value="UniProtKB-SubCell"/>
</dbReference>
<keyword evidence="5 13" id="KW-0349">Heme</keyword>
<evidence type="ECO:0000256" key="14">
    <source>
        <dbReference type="RuleBase" id="RU000461"/>
    </source>
</evidence>
<proteinExistence type="inferred from homology"/>
<feature type="binding site" description="axial binding residue" evidence="13">
    <location>
        <position position="442"/>
    </location>
    <ligand>
        <name>heme</name>
        <dbReference type="ChEBI" id="CHEBI:30413"/>
    </ligand>
    <ligandPart>
        <name>Fe</name>
        <dbReference type="ChEBI" id="CHEBI:18248"/>
    </ligandPart>
</feature>
<protein>
    <submittedName>
        <fullName evidence="17">Cytochrome P450</fullName>
    </submittedName>
</protein>
<dbReference type="PANTHER" id="PTHR46300:SF7">
    <property type="entry name" value="P450, PUTATIVE (EUROFUNG)-RELATED"/>
    <property type="match status" value="1"/>
</dbReference>
<evidence type="ECO:0000256" key="12">
    <source>
        <dbReference type="ARBA" id="ARBA00023136"/>
    </source>
</evidence>
<dbReference type="GO" id="GO:0004497">
    <property type="term" value="F:monooxygenase activity"/>
    <property type="evidence" value="ECO:0007669"/>
    <property type="project" value="UniProtKB-KW"/>
</dbReference>
<evidence type="ECO:0000256" key="5">
    <source>
        <dbReference type="ARBA" id="ARBA00022617"/>
    </source>
</evidence>
<evidence type="ECO:0000256" key="6">
    <source>
        <dbReference type="ARBA" id="ARBA00022692"/>
    </source>
</evidence>
<dbReference type="PANTHER" id="PTHR46300">
    <property type="entry name" value="P450, PUTATIVE (EUROFUNG)-RELATED-RELATED"/>
    <property type="match status" value="1"/>
</dbReference>
<evidence type="ECO:0000256" key="1">
    <source>
        <dbReference type="ARBA" id="ARBA00001971"/>
    </source>
</evidence>
<evidence type="ECO:0000256" key="13">
    <source>
        <dbReference type="PIRSR" id="PIRSR602401-1"/>
    </source>
</evidence>
<dbReference type="GO" id="GO:0005506">
    <property type="term" value="F:iron ion binding"/>
    <property type="evidence" value="ECO:0007669"/>
    <property type="project" value="InterPro"/>
</dbReference>
<evidence type="ECO:0000256" key="16">
    <source>
        <dbReference type="SAM" id="Phobius"/>
    </source>
</evidence>
<accession>A0A2G8S6Q0</accession>
<keyword evidence="7 13" id="KW-0479">Metal-binding</keyword>
<evidence type="ECO:0000256" key="15">
    <source>
        <dbReference type="SAM" id="Coils"/>
    </source>
</evidence>